<dbReference type="Gene3D" id="3.40.395.10">
    <property type="entry name" value="Adenoviral Proteinase, Chain A"/>
    <property type="match status" value="1"/>
</dbReference>
<keyword evidence="6" id="KW-1185">Reference proteome</keyword>
<dbReference type="SUPFAM" id="SSF54001">
    <property type="entry name" value="Cysteine proteinases"/>
    <property type="match status" value="1"/>
</dbReference>
<dbReference type="GO" id="GO:0008234">
    <property type="term" value="F:cysteine-type peptidase activity"/>
    <property type="evidence" value="ECO:0007669"/>
    <property type="project" value="InterPro"/>
</dbReference>
<gene>
    <name evidence="5" type="ORF">GQ55_9G364800</name>
</gene>
<evidence type="ECO:0000313" key="6">
    <source>
        <dbReference type="Proteomes" id="UP000244336"/>
    </source>
</evidence>
<keyword evidence="3" id="KW-0378">Hydrolase</keyword>
<reference evidence="5 6" key="1">
    <citation type="submission" date="2018-04" db="EMBL/GenBank/DDBJ databases">
        <title>WGS assembly of Panicum hallii var. hallii HAL2.</title>
        <authorList>
            <person name="Lovell J."/>
            <person name="Jenkins J."/>
            <person name="Lowry D."/>
            <person name="Mamidi S."/>
            <person name="Sreedasyam A."/>
            <person name="Weng X."/>
            <person name="Barry K."/>
            <person name="Bonette J."/>
            <person name="Campitelli B."/>
            <person name="Daum C."/>
            <person name="Gordon S."/>
            <person name="Gould B."/>
            <person name="Lipzen A."/>
            <person name="MacQueen A."/>
            <person name="Palacio-Mejia J."/>
            <person name="Plott C."/>
            <person name="Shakirov E."/>
            <person name="Shu S."/>
            <person name="Yoshinaga Y."/>
            <person name="Zane M."/>
            <person name="Rokhsar D."/>
            <person name="Grimwood J."/>
            <person name="Schmutz J."/>
            <person name="Juenger T."/>
        </authorList>
    </citation>
    <scope>NUCLEOTIDE SEQUENCE [LARGE SCALE GENOMIC DNA]</scope>
    <source>
        <strain evidence="6">cv. HAL2</strain>
    </source>
</reference>
<name>A0A2T7C8U3_9POAL</name>
<proteinExistence type="inferred from homology"/>
<dbReference type="PANTHER" id="PTHR34835:SF71">
    <property type="entry name" value="UBIQUITIN-LIKE PROTEASE FAMILY PROFILE DOMAIN-CONTAINING PROTEIN"/>
    <property type="match status" value="1"/>
</dbReference>
<dbReference type="Gramene" id="PUZ39759">
    <property type="protein sequence ID" value="PUZ39759"/>
    <property type="gene ID" value="GQ55_9G364800"/>
</dbReference>
<dbReference type="PANTHER" id="PTHR34835">
    <property type="entry name" value="OS07G0283600 PROTEIN-RELATED"/>
    <property type="match status" value="1"/>
</dbReference>
<organism evidence="5 6">
    <name type="scientific">Panicum hallii var. hallii</name>
    <dbReference type="NCBI Taxonomy" id="1504633"/>
    <lineage>
        <taxon>Eukaryota</taxon>
        <taxon>Viridiplantae</taxon>
        <taxon>Streptophyta</taxon>
        <taxon>Embryophyta</taxon>
        <taxon>Tracheophyta</taxon>
        <taxon>Spermatophyta</taxon>
        <taxon>Magnoliopsida</taxon>
        <taxon>Liliopsida</taxon>
        <taxon>Poales</taxon>
        <taxon>Poaceae</taxon>
        <taxon>PACMAD clade</taxon>
        <taxon>Panicoideae</taxon>
        <taxon>Panicodae</taxon>
        <taxon>Paniceae</taxon>
        <taxon>Panicinae</taxon>
        <taxon>Panicum</taxon>
        <taxon>Panicum sect. Panicum</taxon>
    </lineage>
</organism>
<dbReference type="InterPro" id="IPR038765">
    <property type="entry name" value="Papain-like_cys_pep_sf"/>
</dbReference>
<protein>
    <recommendedName>
        <fullName evidence="4">Ubiquitin-like protease family profile domain-containing protein</fullName>
    </recommendedName>
</protein>
<feature type="domain" description="Ubiquitin-like protease family profile" evidence="4">
    <location>
        <begin position="720"/>
        <end position="818"/>
    </location>
</feature>
<dbReference type="Proteomes" id="UP000244336">
    <property type="component" value="Chromosome 9"/>
</dbReference>
<dbReference type="AlphaFoldDB" id="A0A2T7C8U3"/>
<dbReference type="EMBL" id="CM009757">
    <property type="protein sequence ID" value="PUZ39759.1"/>
    <property type="molecule type" value="Genomic_DNA"/>
</dbReference>
<dbReference type="Pfam" id="PF02902">
    <property type="entry name" value="Peptidase_C48"/>
    <property type="match status" value="1"/>
</dbReference>
<dbReference type="InterPro" id="IPR003653">
    <property type="entry name" value="Peptidase_C48_C"/>
</dbReference>
<dbReference type="OrthoDB" id="653429at2759"/>
<dbReference type="GO" id="GO:0006508">
    <property type="term" value="P:proteolysis"/>
    <property type="evidence" value="ECO:0007669"/>
    <property type="project" value="UniProtKB-KW"/>
</dbReference>
<keyword evidence="2" id="KW-0645">Protease</keyword>
<evidence type="ECO:0000256" key="1">
    <source>
        <dbReference type="ARBA" id="ARBA00005234"/>
    </source>
</evidence>
<evidence type="ECO:0000256" key="2">
    <source>
        <dbReference type="ARBA" id="ARBA00022670"/>
    </source>
</evidence>
<sequence length="896" mass="100341">MRQIQGRLKAFSVQTTQGEWNFDVSTITGAATQSSAGVAAQPQPSAPPQLPGARNANVVKISCKPPAKIVQQSLAESSRARDLPRCDDDDDFMEPLPRHPVAKKQCADASLAVNATGKPAKNPVKYAHAPTARCAPLAFNSFVDHLTFKQRMRIKEMGFGGLLHVSADRLESRELLKFLFDRLDPSTMVINVTKDKGIHVTPSAIMQVLGLPDSGEHLHFHSHNQASKEFSASKALVGLEESQDMHASHLQNILEDDSKMGSSMIDDDMAIRFFFIIASNKLIFPSTDNNIRCKDVYLTRDLFCLPGLNWCKALIAHTDTPRAKYFDQNLRNSINTCYHTTQHSSSNVPVNNDPLAATHLFSMQAEVHRLVAQIGSSSRKTQVMLVLANFEAKSKKASSYMNIWQQILRDAHQAAIRTLRTILHDEVNGNISQEHHDQTYGCDEAQADDVDMHDTNSLENRGSEHGNIELDNEMEGELSPVHTDVTIDRVMTLAAAKGDTEPALPNGSTHDNVHEATSHVDSLVEVTDAYTTSSSPRQVATAEMTRSAANVVAQTAKQSAGIVSNTDDAIGPVVFRPCTPGDILHRPAVNPRPQRLTKRPAMYVSPFKGDPQRAKVPLSKALAVRKKFNTRMKYLREFSGSDILASFIDGEKMLCTRFMSYFVACMSHDESVHMIDGGGYRVFLSPDLGEYVNIEEDEDISHWESPQALAILQRDIEDVDPNKVKLFLLPVVEKGHYSIYCINFIHDRIDVLDSSPEDHRVYHQVLGDRIIRRLNLLFQLATDSTIKQFTRFKRPIIDECFQSHANNCGFFAIKFMELWNGESFHVSILTVRLIILHQIHLLFFKFPPSHPVSQQTTGKHIAIWQYRSQLLFYGIYHPINKIEKLPAGLEAYRPRL</sequence>
<evidence type="ECO:0000256" key="3">
    <source>
        <dbReference type="ARBA" id="ARBA00022801"/>
    </source>
</evidence>
<evidence type="ECO:0000259" key="4">
    <source>
        <dbReference type="Pfam" id="PF02902"/>
    </source>
</evidence>
<comment type="similarity">
    <text evidence="1">Belongs to the peptidase C48 family.</text>
</comment>
<evidence type="ECO:0000313" key="5">
    <source>
        <dbReference type="EMBL" id="PUZ39759.1"/>
    </source>
</evidence>
<accession>A0A2T7C8U3</accession>